<dbReference type="EMBL" id="CADEAL010004442">
    <property type="protein sequence ID" value="CAB1459662.1"/>
    <property type="molecule type" value="Genomic_DNA"/>
</dbReference>
<organism evidence="2 3">
    <name type="scientific">Pleuronectes platessa</name>
    <name type="common">European plaice</name>
    <dbReference type="NCBI Taxonomy" id="8262"/>
    <lineage>
        <taxon>Eukaryota</taxon>
        <taxon>Metazoa</taxon>
        <taxon>Chordata</taxon>
        <taxon>Craniata</taxon>
        <taxon>Vertebrata</taxon>
        <taxon>Euteleostomi</taxon>
        <taxon>Actinopterygii</taxon>
        <taxon>Neopterygii</taxon>
        <taxon>Teleostei</taxon>
        <taxon>Neoteleostei</taxon>
        <taxon>Acanthomorphata</taxon>
        <taxon>Carangaria</taxon>
        <taxon>Pleuronectiformes</taxon>
        <taxon>Pleuronectoidei</taxon>
        <taxon>Pleuronectidae</taxon>
        <taxon>Pleuronectes</taxon>
    </lineage>
</organism>
<feature type="region of interest" description="Disordered" evidence="1">
    <location>
        <begin position="69"/>
        <end position="110"/>
    </location>
</feature>
<proteinExistence type="predicted"/>
<comment type="caution">
    <text evidence="2">The sequence shown here is derived from an EMBL/GenBank/DDBJ whole genome shotgun (WGS) entry which is preliminary data.</text>
</comment>
<protein>
    <submittedName>
        <fullName evidence="2">Uncharacterized protein</fullName>
    </submittedName>
</protein>
<gene>
    <name evidence="2" type="ORF">PLEPLA_LOCUS47499</name>
</gene>
<dbReference type="AlphaFoldDB" id="A0A9N7ZDZ8"/>
<dbReference type="Proteomes" id="UP001153269">
    <property type="component" value="Unassembled WGS sequence"/>
</dbReference>
<evidence type="ECO:0000313" key="3">
    <source>
        <dbReference type="Proteomes" id="UP001153269"/>
    </source>
</evidence>
<name>A0A9N7ZDZ8_PLEPL</name>
<sequence>MNNKPPAHHCCLPSPTPGNPPRYFTLSAEGLLGSHCMSAWRLASCHQPSWEVERGAVVEEESLRELLFDNVHQESPRADQRTGTREPSLSDFKRSHSETDTTPVSEIESR</sequence>
<keyword evidence="3" id="KW-1185">Reference proteome</keyword>
<feature type="compositionally biased region" description="Basic and acidic residues" evidence="1">
    <location>
        <begin position="69"/>
        <end position="84"/>
    </location>
</feature>
<accession>A0A9N7ZDZ8</accession>
<reference evidence="2" key="1">
    <citation type="submission" date="2020-03" db="EMBL/GenBank/DDBJ databases">
        <authorList>
            <person name="Weist P."/>
        </authorList>
    </citation>
    <scope>NUCLEOTIDE SEQUENCE</scope>
</reference>
<evidence type="ECO:0000256" key="1">
    <source>
        <dbReference type="SAM" id="MobiDB-lite"/>
    </source>
</evidence>
<evidence type="ECO:0000313" key="2">
    <source>
        <dbReference type="EMBL" id="CAB1459662.1"/>
    </source>
</evidence>